<keyword evidence="2 7" id="KW-0812">Transmembrane</keyword>
<dbReference type="AlphaFoldDB" id="A0A151M4Q5"/>
<keyword evidence="5 7" id="KW-1133">Transmembrane helix</keyword>
<keyword evidence="3" id="KW-0547">Nucleotide-binding</keyword>
<evidence type="ECO:0000259" key="8">
    <source>
        <dbReference type="PROSITE" id="PS50929"/>
    </source>
</evidence>
<keyword evidence="4" id="KW-0067">ATP-binding</keyword>
<feature type="domain" description="ABC transmembrane type-1" evidence="8">
    <location>
        <begin position="26"/>
        <end position="128"/>
    </location>
</feature>
<evidence type="ECO:0000256" key="3">
    <source>
        <dbReference type="ARBA" id="ARBA00022741"/>
    </source>
</evidence>
<dbReference type="GO" id="GO:0005524">
    <property type="term" value="F:ATP binding"/>
    <property type="evidence" value="ECO:0007669"/>
    <property type="project" value="UniProtKB-KW"/>
</dbReference>
<dbReference type="SUPFAM" id="SSF90123">
    <property type="entry name" value="ABC transporter transmembrane region"/>
    <property type="match status" value="1"/>
</dbReference>
<dbReference type="PANTHER" id="PTHR24223:SF176">
    <property type="entry name" value="ATP-BINDING CASSETTE SUB-FAMILY C MEMBER 2"/>
    <property type="match status" value="1"/>
</dbReference>
<proteinExistence type="predicted"/>
<dbReference type="PROSITE" id="PS50929">
    <property type="entry name" value="ABC_TM1F"/>
    <property type="match status" value="1"/>
</dbReference>
<feature type="transmembrane region" description="Helical" evidence="7">
    <location>
        <begin position="68"/>
        <end position="90"/>
    </location>
</feature>
<dbReference type="InterPro" id="IPR036640">
    <property type="entry name" value="ABC1_TM_sf"/>
</dbReference>
<evidence type="ECO:0000256" key="6">
    <source>
        <dbReference type="ARBA" id="ARBA00023136"/>
    </source>
</evidence>
<name>A0A151M4Q5_ALLMI</name>
<evidence type="ECO:0000313" key="10">
    <source>
        <dbReference type="Proteomes" id="UP000050525"/>
    </source>
</evidence>
<dbReference type="InterPro" id="IPR011527">
    <property type="entry name" value="ABC1_TM_dom"/>
</dbReference>
<evidence type="ECO:0000256" key="4">
    <source>
        <dbReference type="ARBA" id="ARBA00022840"/>
    </source>
</evidence>
<dbReference type="GO" id="GO:0140359">
    <property type="term" value="F:ABC-type transporter activity"/>
    <property type="evidence" value="ECO:0007669"/>
    <property type="project" value="InterPro"/>
</dbReference>
<evidence type="ECO:0000256" key="7">
    <source>
        <dbReference type="SAM" id="Phobius"/>
    </source>
</evidence>
<reference evidence="9 10" key="1">
    <citation type="journal article" date="2012" name="Genome Biol.">
        <title>Sequencing three crocodilian genomes to illuminate the evolution of archosaurs and amniotes.</title>
        <authorList>
            <person name="St John J.A."/>
            <person name="Braun E.L."/>
            <person name="Isberg S.R."/>
            <person name="Miles L.G."/>
            <person name="Chong A.Y."/>
            <person name="Gongora J."/>
            <person name="Dalzell P."/>
            <person name="Moran C."/>
            <person name="Bed'hom B."/>
            <person name="Abzhanov A."/>
            <person name="Burgess S.C."/>
            <person name="Cooksey A.M."/>
            <person name="Castoe T.A."/>
            <person name="Crawford N.G."/>
            <person name="Densmore L.D."/>
            <person name="Drew J.C."/>
            <person name="Edwards S.V."/>
            <person name="Faircloth B.C."/>
            <person name="Fujita M.K."/>
            <person name="Greenwold M.J."/>
            <person name="Hoffmann F.G."/>
            <person name="Howard J.M."/>
            <person name="Iguchi T."/>
            <person name="Janes D.E."/>
            <person name="Khan S.Y."/>
            <person name="Kohno S."/>
            <person name="de Koning A.J."/>
            <person name="Lance S.L."/>
            <person name="McCarthy F.M."/>
            <person name="McCormack J.E."/>
            <person name="Merchant M.E."/>
            <person name="Peterson D.G."/>
            <person name="Pollock D.D."/>
            <person name="Pourmand N."/>
            <person name="Raney B.J."/>
            <person name="Roessler K.A."/>
            <person name="Sanford J.R."/>
            <person name="Sawyer R.H."/>
            <person name="Schmidt C.J."/>
            <person name="Triplett E.W."/>
            <person name="Tuberville T.D."/>
            <person name="Venegas-Anaya M."/>
            <person name="Howard J.T."/>
            <person name="Jarvis E.D."/>
            <person name="Guillette L.J.Jr."/>
            <person name="Glenn T.C."/>
            <person name="Green R.E."/>
            <person name="Ray D.A."/>
        </authorList>
    </citation>
    <scope>NUCLEOTIDE SEQUENCE [LARGE SCALE GENOMIC DNA]</scope>
    <source>
        <strain evidence="9">KSC_2009_1</strain>
    </source>
</reference>
<dbReference type="PANTHER" id="PTHR24223">
    <property type="entry name" value="ATP-BINDING CASSETTE SUB-FAMILY C"/>
    <property type="match status" value="1"/>
</dbReference>
<keyword evidence="1" id="KW-0813">Transport</keyword>
<keyword evidence="10" id="KW-1185">Reference proteome</keyword>
<evidence type="ECO:0000256" key="2">
    <source>
        <dbReference type="ARBA" id="ARBA00022692"/>
    </source>
</evidence>
<comment type="caution">
    <text evidence="9">The sequence shown here is derived from an EMBL/GenBank/DDBJ whole genome shotgun (WGS) entry which is preliminary data.</text>
</comment>
<keyword evidence="6 7" id="KW-0472">Membrane</keyword>
<feature type="transmembrane region" description="Helical" evidence="7">
    <location>
        <begin position="17"/>
        <end position="37"/>
    </location>
</feature>
<dbReference type="GO" id="GO:0016324">
    <property type="term" value="C:apical plasma membrane"/>
    <property type="evidence" value="ECO:0007669"/>
    <property type="project" value="TreeGrafter"/>
</dbReference>
<protein>
    <recommendedName>
        <fullName evidence="8">ABC transmembrane type-1 domain-containing protein</fullName>
    </recommendedName>
</protein>
<dbReference type="STRING" id="8496.A0A151M4Q5"/>
<dbReference type="Pfam" id="PF00664">
    <property type="entry name" value="ABC_membrane"/>
    <property type="match status" value="1"/>
</dbReference>
<dbReference type="EMBL" id="AKHW03006586">
    <property type="protein sequence ID" value="KYO19509.1"/>
    <property type="molecule type" value="Genomic_DNA"/>
</dbReference>
<sequence length="146" mass="16385">MESGKVKLSVYMQYLRAIGWGFSTCVFLSYVVQYAAFMGSNLWLSDWTNDALRYQNQTYPAAQRDLRIGVFGALGMAQAAFLLVGIILTAHGAIQASRLLHQQLLSNILRVPMSFFDTTPTGRIVNRFAKVRLHAGERMTQRPPTP</sequence>
<evidence type="ECO:0000256" key="1">
    <source>
        <dbReference type="ARBA" id="ARBA00022448"/>
    </source>
</evidence>
<gene>
    <name evidence="9" type="ORF">Y1Q_0020453</name>
</gene>
<organism evidence="9 10">
    <name type="scientific">Alligator mississippiensis</name>
    <name type="common">American alligator</name>
    <dbReference type="NCBI Taxonomy" id="8496"/>
    <lineage>
        <taxon>Eukaryota</taxon>
        <taxon>Metazoa</taxon>
        <taxon>Chordata</taxon>
        <taxon>Craniata</taxon>
        <taxon>Vertebrata</taxon>
        <taxon>Euteleostomi</taxon>
        <taxon>Archelosauria</taxon>
        <taxon>Archosauria</taxon>
        <taxon>Crocodylia</taxon>
        <taxon>Alligatoridae</taxon>
        <taxon>Alligatorinae</taxon>
        <taxon>Alligator</taxon>
    </lineage>
</organism>
<evidence type="ECO:0000256" key="5">
    <source>
        <dbReference type="ARBA" id="ARBA00022989"/>
    </source>
</evidence>
<dbReference type="InterPro" id="IPR050173">
    <property type="entry name" value="ABC_transporter_C-like"/>
</dbReference>
<dbReference type="Gene3D" id="1.20.1560.10">
    <property type="entry name" value="ABC transporter type 1, transmembrane domain"/>
    <property type="match status" value="1"/>
</dbReference>
<accession>A0A151M4Q5</accession>
<evidence type="ECO:0000313" key="9">
    <source>
        <dbReference type="EMBL" id="KYO19509.1"/>
    </source>
</evidence>
<dbReference type="Proteomes" id="UP000050525">
    <property type="component" value="Unassembled WGS sequence"/>
</dbReference>